<keyword evidence="1" id="KW-0413">Isomerase</keyword>
<sequence>MSIYYPNEENALVKLYVPNPERPINFVIEFVDLPENRFSIPMLESIGLALDHIEAQIAKVPKGVRGKGGSVVTTSTGKFYSNGLLIEDLMKYKNHFDLAFKPILARFINLGIPTVAAVNGHAFAGGAMFVLTHDYVVMNSEKGFICMNEVDLDFYLPVGIVDLIRAKADAPKYVNMMAMGHRFGGVEAQKAGFVDHAVTVDKLLETAIEIADKASNKTIGDGTNIRLVKAELNRHVVETMIKGSCEMPGTYLTRL</sequence>
<dbReference type="GO" id="GO:0006635">
    <property type="term" value="P:fatty acid beta-oxidation"/>
    <property type="evidence" value="ECO:0007669"/>
    <property type="project" value="TreeGrafter"/>
</dbReference>
<dbReference type="AlphaFoldDB" id="A0A1R0H8J2"/>
<dbReference type="GO" id="GO:0004165">
    <property type="term" value="F:delta(3)-delta(2)-enoyl-CoA isomerase activity"/>
    <property type="evidence" value="ECO:0007669"/>
    <property type="project" value="TreeGrafter"/>
</dbReference>
<dbReference type="Gene3D" id="3.90.226.10">
    <property type="entry name" value="2-enoyl-CoA Hydratase, Chain A, domain 1"/>
    <property type="match status" value="1"/>
</dbReference>
<dbReference type="Pfam" id="PF00378">
    <property type="entry name" value="ECH_1"/>
    <property type="match status" value="1"/>
</dbReference>
<gene>
    <name evidence="1" type="ORF">AYI68_g294</name>
</gene>
<dbReference type="InterPro" id="IPR029045">
    <property type="entry name" value="ClpP/crotonase-like_dom_sf"/>
</dbReference>
<protein>
    <submittedName>
        <fullName evidence="1">Enoyl-CoA delta isomerase 3</fullName>
    </submittedName>
</protein>
<evidence type="ECO:0000313" key="2">
    <source>
        <dbReference type="Proteomes" id="UP000187455"/>
    </source>
</evidence>
<dbReference type="STRING" id="133383.A0A1R0H8J2"/>
<accession>A0A1R0H8J2</accession>
<evidence type="ECO:0000313" key="1">
    <source>
        <dbReference type="EMBL" id="OLY85512.1"/>
    </source>
</evidence>
<dbReference type="EMBL" id="LSSL01000088">
    <property type="protein sequence ID" value="OLY85512.1"/>
    <property type="molecule type" value="Genomic_DNA"/>
</dbReference>
<proteinExistence type="predicted"/>
<dbReference type="InterPro" id="IPR001753">
    <property type="entry name" value="Enoyl-CoA_hydra/iso"/>
</dbReference>
<dbReference type="SUPFAM" id="SSF52096">
    <property type="entry name" value="ClpP/crotonase"/>
    <property type="match status" value="1"/>
</dbReference>
<reference evidence="1 2" key="1">
    <citation type="journal article" date="2016" name="Mol. Biol. Evol.">
        <title>Genome-Wide Survey of Gut Fungi (Harpellales) Reveals the First Horizontally Transferred Ubiquitin Gene from a Mosquito Host.</title>
        <authorList>
            <person name="Wang Y."/>
            <person name="White M.M."/>
            <person name="Kvist S."/>
            <person name="Moncalvo J.M."/>
        </authorList>
    </citation>
    <scope>NUCLEOTIDE SEQUENCE [LARGE SCALE GENOMIC DNA]</scope>
    <source>
        <strain evidence="1 2">ALG-7-W6</strain>
    </source>
</reference>
<dbReference type="PANTHER" id="PTHR11941:SF75">
    <property type="entry name" value="ENOYL-COA HYDRATASE_ISOMERASE FAMILY PROTEIN"/>
    <property type="match status" value="1"/>
</dbReference>
<comment type="caution">
    <text evidence="1">The sequence shown here is derived from an EMBL/GenBank/DDBJ whole genome shotgun (WGS) entry which is preliminary data.</text>
</comment>
<dbReference type="Proteomes" id="UP000187455">
    <property type="component" value="Unassembled WGS sequence"/>
</dbReference>
<organism evidence="1 2">
    <name type="scientific">Smittium mucronatum</name>
    <dbReference type="NCBI Taxonomy" id="133383"/>
    <lineage>
        <taxon>Eukaryota</taxon>
        <taxon>Fungi</taxon>
        <taxon>Fungi incertae sedis</taxon>
        <taxon>Zoopagomycota</taxon>
        <taxon>Kickxellomycotina</taxon>
        <taxon>Harpellomycetes</taxon>
        <taxon>Harpellales</taxon>
        <taxon>Legeriomycetaceae</taxon>
        <taxon>Smittium</taxon>
    </lineage>
</organism>
<dbReference type="CDD" id="cd06558">
    <property type="entry name" value="crotonase-like"/>
    <property type="match status" value="1"/>
</dbReference>
<dbReference type="GO" id="GO:0005777">
    <property type="term" value="C:peroxisome"/>
    <property type="evidence" value="ECO:0007669"/>
    <property type="project" value="TreeGrafter"/>
</dbReference>
<name>A0A1R0H8J2_9FUNG</name>
<dbReference type="PANTHER" id="PTHR11941">
    <property type="entry name" value="ENOYL-COA HYDRATASE-RELATED"/>
    <property type="match status" value="1"/>
</dbReference>
<keyword evidence="2" id="KW-1185">Reference proteome</keyword>
<dbReference type="OrthoDB" id="1696280at2759"/>